<dbReference type="Proteomes" id="UP000499080">
    <property type="component" value="Unassembled WGS sequence"/>
</dbReference>
<reference evidence="1 2" key="1">
    <citation type="journal article" date="2019" name="Sci. Rep.">
        <title>Orb-weaving spider Araneus ventricosus genome elucidates the spidroin gene catalogue.</title>
        <authorList>
            <person name="Kono N."/>
            <person name="Nakamura H."/>
            <person name="Ohtoshi R."/>
            <person name="Moran D.A.P."/>
            <person name="Shinohara A."/>
            <person name="Yoshida Y."/>
            <person name="Fujiwara M."/>
            <person name="Mori M."/>
            <person name="Tomita M."/>
            <person name="Arakawa K."/>
        </authorList>
    </citation>
    <scope>NUCLEOTIDE SEQUENCE [LARGE SCALE GENOMIC DNA]</scope>
</reference>
<proteinExistence type="predicted"/>
<gene>
    <name evidence="1" type="ORF">AVEN_198668_1</name>
</gene>
<dbReference type="EMBL" id="BGPR01015756">
    <property type="protein sequence ID" value="GBN70495.1"/>
    <property type="molecule type" value="Genomic_DNA"/>
</dbReference>
<dbReference type="AlphaFoldDB" id="A0A4Y2R6R9"/>
<accession>A0A4Y2R6R9</accession>
<sequence>MAPTLSNVDSLYLLSQVKPPMQINTAEKNHSRQTIISTSCPVSCFVVLIIRIPTRNFASFRISLEAQQNISYPDLNQPMSVIRAGNRTSYCGFHCNANLGDKFGDIGDHFGDKRNFLEGPRLITYFHWLHELSGDYVTSYVMKSLPVEKV</sequence>
<protein>
    <submittedName>
        <fullName evidence="1">Uncharacterized protein</fullName>
    </submittedName>
</protein>
<comment type="caution">
    <text evidence="1">The sequence shown here is derived from an EMBL/GenBank/DDBJ whole genome shotgun (WGS) entry which is preliminary data.</text>
</comment>
<organism evidence="1 2">
    <name type="scientific">Araneus ventricosus</name>
    <name type="common">Orbweaver spider</name>
    <name type="synonym">Epeira ventricosa</name>
    <dbReference type="NCBI Taxonomy" id="182803"/>
    <lineage>
        <taxon>Eukaryota</taxon>
        <taxon>Metazoa</taxon>
        <taxon>Ecdysozoa</taxon>
        <taxon>Arthropoda</taxon>
        <taxon>Chelicerata</taxon>
        <taxon>Arachnida</taxon>
        <taxon>Araneae</taxon>
        <taxon>Araneomorphae</taxon>
        <taxon>Entelegynae</taxon>
        <taxon>Araneoidea</taxon>
        <taxon>Araneidae</taxon>
        <taxon>Araneus</taxon>
    </lineage>
</organism>
<evidence type="ECO:0000313" key="1">
    <source>
        <dbReference type="EMBL" id="GBN70495.1"/>
    </source>
</evidence>
<keyword evidence="2" id="KW-1185">Reference proteome</keyword>
<name>A0A4Y2R6R9_ARAVE</name>
<evidence type="ECO:0000313" key="2">
    <source>
        <dbReference type="Proteomes" id="UP000499080"/>
    </source>
</evidence>